<keyword evidence="2" id="KW-0503">Monooxygenase</keyword>
<reference evidence="2 3" key="1">
    <citation type="submission" date="2018-06" db="EMBL/GenBank/DDBJ databases">
        <title>Genomic Encyclopedia of Type Strains, Phase IV (KMG-IV): sequencing the most valuable type-strain genomes for metagenomic binning, comparative biology and taxonomic classification.</title>
        <authorList>
            <person name="Goeker M."/>
        </authorList>
    </citation>
    <scope>NUCLEOTIDE SEQUENCE [LARGE SCALE GENOMIC DNA]</scope>
    <source>
        <strain evidence="2 3">DSM 18048</strain>
    </source>
</reference>
<dbReference type="GO" id="GO:0004497">
    <property type="term" value="F:monooxygenase activity"/>
    <property type="evidence" value="ECO:0007669"/>
    <property type="project" value="UniProtKB-KW"/>
</dbReference>
<dbReference type="Proteomes" id="UP000248326">
    <property type="component" value="Unassembled WGS sequence"/>
</dbReference>
<dbReference type="InterPro" id="IPR007138">
    <property type="entry name" value="ABM_dom"/>
</dbReference>
<protein>
    <submittedName>
        <fullName evidence="2">Heme-degrading monooxygenase HmoA</fullName>
    </submittedName>
</protein>
<keyword evidence="3" id="KW-1185">Reference proteome</keyword>
<name>A0A318ST81_9DEIO</name>
<feature type="domain" description="ABM" evidence="1">
    <location>
        <begin position="2"/>
        <end position="91"/>
    </location>
</feature>
<proteinExistence type="predicted"/>
<evidence type="ECO:0000313" key="2">
    <source>
        <dbReference type="EMBL" id="PYE56416.1"/>
    </source>
</evidence>
<dbReference type="RefSeq" id="WP_110884911.1">
    <property type="nucleotide sequence ID" value="NZ_QJSX01000001.1"/>
</dbReference>
<dbReference type="PROSITE" id="PS51725">
    <property type="entry name" value="ABM"/>
    <property type="match status" value="1"/>
</dbReference>
<dbReference type="EMBL" id="QJSX01000001">
    <property type="protein sequence ID" value="PYE56416.1"/>
    <property type="molecule type" value="Genomic_DNA"/>
</dbReference>
<dbReference type="Gene3D" id="3.30.70.100">
    <property type="match status" value="1"/>
</dbReference>
<dbReference type="InterPro" id="IPR011008">
    <property type="entry name" value="Dimeric_a/b-barrel"/>
</dbReference>
<organism evidence="2 3">
    <name type="scientific">Deinococcus yavapaiensis KR-236</name>
    <dbReference type="NCBI Taxonomy" id="694435"/>
    <lineage>
        <taxon>Bacteria</taxon>
        <taxon>Thermotogati</taxon>
        <taxon>Deinococcota</taxon>
        <taxon>Deinococci</taxon>
        <taxon>Deinococcales</taxon>
        <taxon>Deinococcaceae</taxon>
        <taxon>Deinococcus</taxon>
    </lineage>
</organism>
<dbReference type="SUPFAM" id="SSF54909">
    <property type="entry name" value="Dimeric alpha+beta barrel"/>
    <property type="match status" value="1"/>
</dbReference>
<gene>
    <name evidence="2" type="ORF">DES52_101220</name>
</gene>
<comment type="caution">
    <text evidence="2">The sequence shown here is derived from an EMBL/GenBank/DDBJ whole genome shotgun (WGS) entry which is preliminary data.</text>
</comment>
<evidence type="ECO:0000313" key="3">
    <source>
        <dbReference type="Proteomes" id="UP000248326"/>
    </source>
</evidence>
<sequence length="95" mass="11231">MILEVATIELHEGGADEFVRVMPSAFPILESTPGYLRHELHRGVERPDVFTLLVWWENLEAHTVTFRQSERFPAWRAVWGHLLRHAHVEHFEQTY</sequence>
<keyword evidence="2" id="KW-0560">Oxidoreductase</keyword>
<accession>A0A318ST81</accession>
<dbReference type="OrthoDB" id="9798157at2"/>
<dbReference type="AlphaFoldDB" id="A0A318ST81"/>
<evidence type="ECO:0000259" key="1">
    <source>
        <dbReference type="PROSITE" id="PS51725"/>
    </source>
</evidence>
<dbReference type="Pfam" id="PF03992">
    <property type="entry name" value="ABM"/>
    <property type="match status" value="1"/>
</dbReference>